<evidence type="ECO:0000313" key="2">
    <source>
        <dbReference type="EMBL" id="KAJ9136980.1"/>
    </source>
</evidence>
<sequence>MATQAGANTFPTIVEVDLIFFRNETYAPSAIFPVVFAFQNAVLAPSLNPDLDLLLWDSTVEQLLWLRSDLRLTYIVGLTTSGGAPASHLLSWSSSTTNCSNETGALDFGGGSQSKAVMFPIQSGAQQPDLTAGTAGSFSYATTSHFAFNLTGTLDDVGFPAAHGGRNTCAIISDLQPLVAGDPCAA</sequence>
<organism evidence="2 3">
    <name type="scientific">Coniochaeta hoffmannii</name>
    <dbReference type="NCBI Taxonomy" id="91930"/>
    <lineage>
        <taxon>Eukaryota</taxon>
        <taxon>Fungi</taxon>
        <taxon>Dikarya</taxon>
        <taxon>Ascomycota</taxon>
        <taxon>Pezizomycotina</taxon>
        <taxon>Sordariomycetes</taxon>
        <taxon>Sordariomycetidae</taxon>
        <taxon>Coniochaetales</taxon>
        <taxon>Coniochaetaceae</taxon>
        <taxon>Coniochaeta</taxon>
    </lineage>
</organism>
<comment type="caution">
    <text evidence="2">The sequence shown here is derived from an EMBL/GenBank/DDBJ whole genome shotgun (WGS) entry which is preliminary data.</text>
</comment>
<dbReference type="Proteomes" id="UP001174691">
    <property type="component" value="Unassembled WGS sequence"/>
</dbReference>
<name>A0AA38RFP1_9PEZI</name>
<reference evidence="2" key="1">
    <citation type="submission" date="2022-07" db="EMBL/GenBank/DDBJ databases">
        <title>Fungi with potential for degradation of polypropylene.</title>
        <authorList>
            <person name="Gostincar C."/>
        </authorList>
    </citation>
    <scope>NUCLEOTIDE SEQUENCE</scope>
    <source>
        <strain evidence="2">EXF-13287</strain>
    </source>
</reference>
<proteinExistence type="predicted"/>
<dbReference type="InterPro" id="IPR055560">
    <property type="entry name" value="DUF7136"/>
</dbReference>
<feature type="domain" description="DUF7136" evidence="1">
    <location>
        <begin position="9"/>
        <end position="186"/>
    </location>
</feature>
<evidence type="ECO:0000259" key="1">
    <source>
        <dbReference type="Pfam" id="PF23584"/>
    </source>
</evidence>
<gene>
    <name evidence="2" type="ORF">NKR19_g8369</name>
</gene>
<keyword evidence="3" id="KW-1185">Reference proteome</keyword>
<accession>A0AA38RFP1</accession>
<dbReference type="AlphaFoldDB" id="A0AA38RFP1"/>
<dbReference type="Pfam" id="PF23584">
    <property type="entry name" value="DUF7136"/>
    <property type="match status" value="1"/>
</dbReference>
<dbReference type="EMBL" id="JANBVN010000166">
    <property type="protein sequence ID" value="KAJ9136980.1"/>
    <property type="molecule type" value="Genomic_DNA"/>
</dbReference>
<protein>
    <recommendedName>
        <fullName evidence="1">DUF7136 domain-containing protein</fullName>
    </recommendedName>
</protein>
<evidence type="ECO:0000313" key="3">
    <source>
        <dbReference type="Proteomes" id="UP001174691"/>
    </source>
</evidence>